<gene>
    <name evidence="2" type="primary">LOC109614191</name>
</gene>
<sequence>MDRLDLSKMVDKQIRQHSKIDYFNLKYMKQKQNGSVSHTNPNGSQHSYHQGNINGIFAHIYTQLREAKTKPRSVIPHVGKSNKYKAVYTTPNPSVTKDVMKTTHENPLSKTSNIPRLKVLCDHKEKKRRHNSIPTVDDANNFVSQKRLSELKQQNAVFTSMLEDQRQIQQDLSTISKETSSMRNNLNDLHNRLNCSMKMLSQNKTVNELNLANKAK</sequence>
<dbReference type="OrthoDB" id="7865731at2759"/>
<name>A0A9J7IJB0_MUSDO</name>
<dbReference type="GeneID" id="109614191"/>
<dbReference type="AlphaFoldDB" id="A0A9J7IJB0"/>
<reference evidence="2" key="1">
    <citation type="submission" date="2025-08" db="UniProtKB">
        <authorList>
            <consortium name="RefSeq"/>
        </authorList>
    </citation>
    <scope>IDENTIFICATION</scope>
    <source>
        <strain evidence="2">Aabys</strain>
        <tissue evidence="2">Whole body</tissue>
    </source>
</reference>
<keyword evidence="1" id="KW-1185">Reference proteome</keyword>
<dbReference type="VEuPathDB" id="VectorBase:MDOMA2_011226"/>
<dbReference type="Proteomes" id="UP001652621">
    <property type="component" value="Unplaced"/>
</dbReference>
<protein>
    <submittedName>
        <fullName evidence="2">Uncharacterized protein LOC109614191</fullName>
    </submittedName>
</protein>
<evidence type="ECO:0000313" key="2">
    <source>
        <dbReference type="RefSeq" id="XP_019895090.1"/>
    </source>
</evidence>
<dbReference type="KEGG" id="mde:109614191"/>
<dbReference type="RefSeq" id="XP_019895090.1">
    <property type="nucleotide sequence ID" value="XM_020039531.2"/>
</dbReference>
<organism evidence="1 2">
    <name type="scientific">Musca domestica</name>
    <name type="common">House fly</name>
    <dbReference type="NCBI Taxonomy" id="7370"/>
    <lineage>
        <taxon>Eukaryota</taxon>
        <taxon>Metazoa</taxon>
        <taxon>Ecdysozoa</taxon>
        <taxon>Arthropoda</taxon>
        <taxon>Hexapoda</taxon>
        <taxon>Insecta</taxon>
        <taxon>Pterygota</taxon>
        <taxon>Neoptera</taxon>
        <taxon>Endopterygota</taxon>
        <taxon>Diptera</taxon>
        <taxon>Brachycera</taxon>
        <taxon>Muscomorpha</taxon>
        <taxon>Muscoidea</taxon>
        <taxon>Muscidae</taxon>
        <taxon>Musca</taxon>
    </lineage>
</organism>
<accession>A0A9J7IJB0</accession>
<evidence type="ECO:0000313" key="1">
    <source>
        <dbReference type="Proteomes" id="UP001652621"/>
    </source>
</evidence>
<proteinExistence type="predicted"/>